<accession>A0A397AGE9</accession>
<comment type="caution">
    <text evidence="2">The sequence shown here is derived from an EMBL/GenBank/DDBJ whole genome shotgun (WGS) entry which is preliminary data.</text>
</comment>
<evidence type="ECO:0000313" key="3">
    <source>
        <dbReference type="Proteomes" id="UP000265427"/>
    </source>
</evidence>
<dbReference type="AlphaFoldDB" id="A0A397AGE9"/>
<organism evidence="2 3">
    <name type="scientific">Aphanomyces astaci</name>
    <name type="common">Crayfish plague agent</name>
    <dbReference type="NCBI Taxonomy" id="112090"/>
    <lineage>
        <taxon>Eukaryota</taxon>
        <taxon>Sar</taxon>
        <taxon>Stramenopiles</taxon>
        <taxon>Oomycota</taxon>
        <taxon>Saprolegniomycetes</taxon>
        <taxon>Saprolegniales</taxon>
        <taxon>Verrucalvaceae</taxon>
        <taxon>Aphanomyces</taxon>
    </lineage>
</organism>
<dbReference type="EMBL" id="QUSZ01006711">
    <property type="protein sequence ID" value="RHY04859.1"/>
    <property type="molecule type" value="Genomic_DNA"/>
</dbReference>
<name>A0A397AGE9_APHAT</name>
<evidence type="ECO:0000313" key="2">
    <source>
        <dbReference type="EMBL" id="RHY04859.1"/>
    </source>
</evidence>
<keyword evidence="1" id="KW-0472">Membrane</keyword>
<reference evidence="2 3" key="1">
    <citation type="submission" date="2018-08" db="EMBL/GenBank/DDBJ databases">
        <title>Aphanomyces genome sequencing and annotation.</title>
        <authorList>
            <person name="Minardi D."/>
            <person name="Oidtmann B."/>
            <person name="Van Der Giezen M."/>
            <person name="Studholme D.J."/>
        </authorList>
    </citation>
    <scope>NUCLEOTIDE SEQUENCE [LARGE SCALE GENOMIC DNA]</scope>
    <source>
        <strain evidence="2 3">Kv</strain>
    </source>
</reference>
<protein>
    <submittedName>
        <fullName evidence="2">Uncharacterized protein</fullName>
    </submittedName>
</protein>
<feature type="transmembrane region" description="Helical" evidence="1">
    <location>
        <begin position="179"/>
        <end position="198"/>
    </location>
</feature>
<dbReference type="VEuPathDB" id="FungiDB:H257_13512"/>
<keyword evidence="1" id="KW-1133">Transmembrane helix</keyword>
<gene>
    <name evidence="2" type="ORF">DYB36_005579</name>
</gene>
<keyword evidence="1" id="KW-0812">Transmembrane</keyword>
<evidence type="ECO:0000256" key="1">
    <source>
        <dbReference type="SAM" id="Phobius"/>
    </source>
</evidence>
<sequence>MKRSTDGDVSETSVAQYHVAEVDGIPYSYEYTHDTTLPVGVDDAFDMWINEVWVGVSLTCEVQCQLNLMCMMIQGGFPPSKVPFVLEKEGQGRGREGSIRRAYYGLLREEILQVGSRQPSPSSGTKHDGKPRIRTVLYQAPTMPLPFHHYKGLVRFIPQGDDQTLIRWSGKLAPKRWDMTWFGGLFASLVFVLFRFAVGQMVTGWTVHATTLSNKAKKRH</sequence>
<proteinExistence type="predicted"/>
<dbReference type="Proteomes" id="UP000265427">
    <property type="component" value="Unassembled WGS sequence"/>
</dbReference>